<protein>
    <recommendedName>
        <fullName evidence="1">Methyltransferase domain-containing protein</fullName>
    </recommendedName>
</protein>
<sequence length="189" mass="21382">MESQEIYNQVIRRYGSMIKSNTGHYEQTVAKAFGNCVINLVPAGDKQLEFNEMFLLLKPGGRVAISDILARKELTDEMKEDMARYVGCISGASQVSEYDSFLRKAGFEDILIMDSNRDLNVYWSAADGEPPCCGTDTSKTQDELLYCYRQDLKHDSYTEHESCPQDQPSLIADEASRLAYQLSITDFNE</sequence>
<evidence type="ECO:0000313" key="3">
    <source>
        <dbReference type="Proteomes" id="UP001152087"/>
    </source>
</evidence>
<gene>
    <name evidence="2" type="ORF">NW755_012772</name>
</gene>
<dbReference type="Pfam" id="PF13847">
    <property type="entry name" value="Methyltransf_31"/>
    <property type="match status" value="1"/>
</dbReference>
<dbReference type="SUPFAM" id="SSF53335">
    <property type="entry name" value="S-adenosyl-L-methionine-dependent methyltransferases"/>
    <property type="match status" value="1"/>
</dbReference>
<evidence type="ECO:0000313" key="2">
    <source>
        <dbReference type="EMBL" id="KAJ4179034.1"/>
    </source>
</evidence>
<organism evidence="2 3">
    <name type="scientific">Fusarium falciforme</name>
    <dbReference type="NCBI Taxonomy" id="195108"/>
    <lineage>
        <taxon>Eukaryota</taxon>
        <taxon>Fungi</taxon>
        <taxon>Dikarya</taxon>
        <taxon>Ascomycota</taxon>
        <taxon>Pezizomycotina</taxon>
        <taxon>Sordariomycetes</taxon>
        <taxon>Hypocreomycetidae</taxon>
        <taxon>Hypocreales</taxon>
        <taxon>Nectriaceae</taxon>
        <taxon>Fusarium</taxon>
        <taxon>Fusarium solani species complex</taxon>
    </lineage>
</organism>
<dbReference type="AlphaFoldDB" id="A0A9W8QV95"/>
<dbReference type="InterPro" id="IPR025714">
    <property type="entry name" value="Methyltranfer_dom"/>
</dbReference>
<dbReference type="Proteomes" id="UP001152087">
    <property type="component" value="Unassembled WGS sequence"/>
</dbReference>
<proteinExistence type="predicted"/>
<name>A0A9W8QV95_9HYPO</name>
<feature type="domain" description="Methyltransferase" evidence="1">
    <location>
        <begin position="28"/>
        <end position="106"/>
    </location>
</feature>
<evidence type="ECO:0000259" key="1">
    <source>
        <dbReference type="Pfam" id="PF13847"/>
    </source>
</evidence>
<dbReference type="Gene3D" id="3.40.50.150">
    <property type="entry name" value="Vaccinia Virus protein VP39"/>
    <property type="match status" value="1"/>
</dbReference>
<dbReference type="EMBL" id="JAOQAV010000063">
    <property type="protein sequence ID" value="KAJ4179034.1"/>
    <property type="molecule type" value="Genomic_DNA"/>
</dbReference>
<keyword evidence="3" id="KW-1185">Reference proteome</keyword>
<dbReference type="InterPro" id="IPR029063">
    <property type="entry name" value="SAM-dependent_MTases_sf"/>
</dbReference>
<reference evidence="2" key="1">
    <citation type="submission" date="2022-09" db="EMBL/GenBank/DDBJ databases">
        <title>Fusarium specimens isolated from Avocado Roots.</title>
        <authorList>
            <person name="Stajich J."/>
            <person name="Roper C."/>
            <person name="Heimlech-Rivalta G."/>
        </authorList>
    </citation>
    <scope>NUCLEOTIDE SEQUENCE</scope>
    <source>
        <strain evidence="2">A02</strain>
    </source>
</reference>
<comment type="caution">
    <text evidence="2">The sequence shown here is derived from an EMBL/GenBank/DDBJ whole genome shotgun (WGS) entry which is preliminary data.</text>
</comment>
<accession>A0A9W8QV95</accession>